<sequence length="301" mass="34180">MSAKNSFSRSSLRTAYTSFTSLGSGRGGRMREQESEKKTNPLCTRRGLGVGTTRKPKHDHAPQQKPSSLSHRLKEEARLMQEQFEAMERKRKEEQEREAERLRRELARLAYEAENAKTEAEQEANSLESMDPANMNRQTEGEEADTRSQRRAIPARLRRQYKFTEATENLHQGFPATGPITSITSKNPTKNQCEDLDLDLENSFTRYDPSFGRTQKSLTQKQKGPEGKDGRRVATTLRDRKNSLMEELFGPGYSLKSSFSNPHSRALSEEKHSRETIGELSSNALQLGENVPFGDRKLIGQ</sequence>
<comment type="caution">
    <text evidence="2">The sequence shown here is derived from an EMBL/GenBank/DDBJ whole genome shotgun (WGS) entry which is preliminary data.</text>
</comment>
<name>A0AAV7NA53_PLEWA</name>
<organism evidence="2 3">
    <name type="scientific">Pleurodeles waltl</name>
    <name type="common">Iberian ribbed newt</name>
    <dbReference type="NCBI Taxonomy" id="8319"/>
    <lineage>
        <taxon>Eukaryota</taxon>
        <taxon>Metazoa</taxon>
        <taxon>Chordata</taxon>
        <taxon>Craniata</taxon>
        <taxon>Vertebrata</taxon>
        <taxon>Euteleostomi</taxon>
        <taxon>Amphibia</taxon>
        <taxon>Batrachia</taxon>
        <taxon>Caudata</taxon>
        <taxon>Salamandroidea</taxon>
        <taxon>Salamandridae</taxon>
        <taxon>Pleurodelinae</taxon>
        <taxon>Pleurodeles</taxon>
    </lineage>
</organism>
<dbReference type="GO" id="GO:0005930">
    <property type="term" value="C:axoneme"/>
    <property type="evidence" value="ECO:0007669"/>
    <property type="project" value="TreeGrafter"/>
</dbReference>
<feature type="compositionally biased region" description="Polar residues" evidence="1">
    <location>
        <begin position="1"/>
        <end position="23"/>
    </location>
</feature>
<feature type="compositionally biased region" description="Basic and acidic residues" evidence="1">
    <location>
        <begin position="266"/>
        <end position="277"/>
    </location>
</feature>
<feature type="compositionally biased region" description="Polar residues" evidence="1">
    <location>
        <begin position="212"/>
        <end position="222"/>
    </location>
</feature>
<evidence type="ECO:0000313" key="2">
    <source>
        <dbReference type="EMBL" id="KAJ1112950.1"/>
    </source>
</evidence>
<keyword evidence="3" id="KW-1185">Reference proteome</keyword>
<dbReference type="GO" id="GO:0042073">
    <property type="term" value="P:intraciliary transport"/>
    <property type="evidence" value="ECO:0007669"/>
    <property type="project" value="TreeGrafter"/>
</dbReference>
<feature type="compositionally biased region" description="Basic and acidic residues" evidence="1">
    <location>
        <begin position="223"/>
        <end position="232"/>
    </location>
</feature>
<protein>
    <submittedName>
        <fullName evidence="2">Uncharacterized protein</fullName>
    </submittedName>
</protein>
<evidence type="ECO:0000313" key="3">
    <source>
        <dbReference type="Proteomes" id="UP001066276"/>
    </source>
</evidence>
<proteinExistence type="predicted"/>
<feature type="compositionally biased region" description="Basic and acidic residues" evidence="1">
    <location>
        <begin position="86"/>
        <end position="101"/>
    </location>
</feature>
<dbReference type="PANTHER" id="PTHR16650:SF9">
    <property type="entry name" value="LEBERCILIN-LIKE PROTEIN"/>
    <property type="match status" value="1"/>
</dbReference>
<dbReference type="Proteomes" id="UP001066276">
    <property type="component" value="Chromosome 8"/>
</dbReference>
<feature type="region of interest" description="Disordered" evidence="1">
    <location>
        <begin position="1"/>
        <end position="101"/>
    </location>
</feature>
<feature type="compositionally biased region" description="Basic and acidic residues" evidence="1">
    <location>
        <begin position="29"/>
        <end position="39"/>
    </location>
</feature>
<gene>
    <name evidence="2" type="ORF">NDU88_001210</name>
</gene>
<evidence type="ECO:0000256" key="1">
    <source>
        <dbReference type="SAM" id="MobiDB-lite"/>
    </source>
</evidence>
<feature type="region of interest" description="Disordered" evidence="1">
    <location>
        <begin position="251"/>
        <end position="283"/>
    </location>
</feature>
<dbReference type="PANTHER" id="PTHR16650">
    <property type="entry name" value="C21ORF13-RELATED"/>
    <property type="match status" value="1"/>
</dbReference>
<accession>A0AAV7NA53</accession>
<feature type="region of interest" description="Disordered" evidence="1">
    <location>
        <begin position="113"/>
        <end position="155"/>
    </location>
</feature>
<dbReference type="EMBL" id="JANPWB010000012">
    <property type="protein sequence ID" value="KAJ1112950.1"/>
    <property type="molecule type" value="Genomic_DNA"/>
</dbReference>
<feature type="region of interest" description="Disordered" evidence="1">
    <location>
        <begin position="206"/>
        <end position="232"/>
    </location>
</feature>
<dbReference type="InterPro" id="IPR026188">
    <property type="entry name" value="Lebercilin-like"/>
</dbReference>
<reference evidence="2" key="1">
    <citation type="journal article" date="2022" name="bioRxiv">
        <title>Sequencing and chromosome-scale assembly of the giantPleurodeles waltlgenome.</title>
        <authorList>
            <person name="Brown T."/>
            <person name="Elewa A."/>
            <person name="Iarovenko S."/>
            <person name="Subramanian E."/>
            <person name="Araus A.J."/>
            <person name="Petzold A."/>
            <person name="Susuki M."/>
            <person name="Suzuki K.-i.T."/>
            <person name="Hayashi T."/>
            <person name="Toyoda A."/>
            <person name="Oliveira C."/>
            <person name="Osipova E."/>
            <person name="Leigh N.D."/>
            <person name="Simon A."/>
            <person name="Yun M.H."/>
        </authorList>
    </citation>
    <scope>NUCLEOTIDE SEQUENCE</scope>
    <source>
        <strain evidence="2">20211129_DDA</strain>
        <tissue evidence="2">Liver</tissue>
    </source>
</reference>
<dbReference type="AlphaFoldDB" id="A0AAV7NA53"/>